<evidence type="ECO:0000313" key="2">
    <source>
        <dbReference type="EMBL" id="MPL81570.1"/>
    </source>
</evidence>
<dbReference type="Gene3D" id="3.40.50.1110">
    <property type="entry name" value="SGNH hydrolase"/>
    <property type="match status" value="1"/>
</dbReference>
<gene>
    <name evidence="2" type="ORF">SDC9_27498</name>
</gene>
<evidence type="ECO:0000259" key="1">
    <source>
        <dbReference type="Pfam" id="PF13472"/>
    </source>
</evidence>
<dbReference type="Pfam" id="PF13472">
    <property type="entry name" value="Lipase_GDSL_2"/>
    <property type="match status" value="1"/>
</dbReference>
<dbReference type="AlphaFoldDB" id="A0A644UR97"/>
<dbReference type="PANTHER" id="PTHR30383:SF5">
    <property type="entry name" value="SGNH HYDROLASE-TYPE ESTERASE DOMAIN-CONTAINING PROTEIN"/>
    <property type="match status" value="1"/>
</dbReference>
<reference evidence="2" key="1">
    <citation type="submission" date="2019-08" db="EMBL/GenBank/DDBJ databases">
        <authorList>
            <person name="Kucharzyk K."/>
            <person name="Murdoch R.W."/>
            <person name="Higgins S."/>
            <person name="Loffler F."/>
        </authorList>
    </citation>
    <scope>NUCLEOTIDE SEQUENCE</scope>
</reference>
<dbReference type="EMBL" id="VSSQ01000151">
    <property type="protein sequence ID" value="MPL81570.1"/>
    <property type="molecule type" value="Genomic_DNA"/>
</dbReference>
<name>A0A644UR97_9ZZZZ</name>
<protein>
    <recommendedName>
        <fullName evidence="1">SGNH hydrolase-type esterase domain-containing protein</fullName>
    </recommendedName>
</protein>
<dbReference type="Gene3D" id="2.60.40.10">
    <property type="entry name" value="Immunoglobulins"/>
    <property type="match status" value="2"/>
</dbReference>
<accession>A0A644UR97</accession>
<feature type="domain" description="SGNH hydrolase-type esterase" evidence="1">
    <location>
        <begin position="356"/>
        <end position="524"/>
    </location>
</feature>
<organism evidence="2">
    <name type="scientific">bioreactor metagenome</name>
    <dbReference type="NCBI Taxonomy" id="1076179"/>
    <lineage>
        <taxon>unclassified sequences</taxon>
        <taxon>metagenomes</taxon>
        <taxon>ecological metagenomes</taxon>
    </lineage>
</organism>
<comment type="caution">
    <text evidence="2">The sequence shown here is derived from an EMBL/GenBank/DDBJ whole genome shotgun (WGS) entry which is preliminary data.</text>
</comment>
<dbReference type="PANTHER" id="PTHR30383">
    <property type="entry name" value="THIOESTERASE 1/PROTEASE 1/LYSOPHOSPHOLIPASE L1"/>
    <property type="match status" value="1"/>
</dbReference>
<sequence>MKRLLFTLLILTALLYALENTTIAGLSQYKPILTASLENNEYILSWNRTSYPAYYEVEVLNKASDNDSFNTPPTQFIAKYRTWDNKITIDNNFPFNTYWRVSAQGLFQRPLGHYSDSINLPQIMGISAEDFHNVKPVAISQYPADYPASVKPTLLWSVVPGAVFYEIEILSNPPEEPNTVAPSHHRVYSTREVFTNGYNVDFTNYKNSLAYWRVRALDYNENPLGVYSDAAEINIDASLNPPLKPLINTTFNKDGMPPPLYPAYSWIPITGTVSYEVELTNRPPENPNSTSPSRYRIWSKEVIGSFDCYDEQPRIVPGTYYWRVRGLDMYGKPVGVYSDADQFTVNLSKGNYAATFGDSITHGGGAISYSPADWEYNFQTYLHFTAVNLGKSGDTSETMVDRFDKDVLPYHPRFLLILGGTNSLRGGTTSTQVIKDLATIRDKCSINGIRPIFLTLPPINPAAIDRAFNEETIPNWREQFDLVNNFIRLQRYYIELDPYFCDSNRELPDHYAIDGLHPDIEGKKLIAQIINANWARVTR</sequence>
<dbReference type="InterPro" id="IPR013830">
    <property type="entry name" value="SGNH_hydro"/>
</dbReference>
<proteinExistence type="predicted"/>
<dbReference type="InterPro" id="IPR036514">
    <property type="entry name" value="SGNH_hydro_sf"/>
</dbReference>
<dbReference type="GO" id="GO:0004622">
    <property type="term" value="F:phosphatidylcholine lysophospholipase activity"/>
    <property type="evidence" value="ECO:0007669"/>
    <property type="project" value="TreeGrafter"/>
</dbReference>
<dbReference type="InterPro" id="IPR051532">
    <property type="entry name" value="Ester_Hydrolysis_Enzymes"/>
</dbReference>
<dbReference type="SUPFAM" id="SSF52266">
    <property type="entry name" value="SGNH hydrolase"/>
    <property type="match status" value="1"/>
</dbReference>
<dbReference type="InterPro" id="IPR013783">
    <property type="entry name" value="Ig-like_fold"/>
</dbReference>